<feature type="domain" description="Response regulatory" evidence="3">
    <location>
        <begin position="2"/>
        <end position="119"/>
    </location>
</feature>
<dbReference type="InterPro" id="IPR050595">
    <property type="entry name" value="Bact_response_regulator"/>
</dbReference>
<evidence type="ECO:0000256" key="1">
    <source>
        <dbReference type="ARBA" id="ARBA00022553"/>
    </source>
</evidence>
<protein>
    <recommendedName>
        <fullName evidence="3">Response regulatory domain-containing protein</fullName>
    </recommendedName>
</protein>
<dbReference type="PANTHER" id="PTHR44591">
    <property type="entry name" value="STRESS RESPONSE REGULATOR PROTEIN 1"/>
    <property type="match status" value="1"/>
</dbReference>
<evidence type="ECO:0000313" key="4">
    <source>
        <dbReference type="EMBL" id="ASP37734.1"/>
    </source>
</evidence>
<sequence>MKFLIVDDSPAMQTIIRRSLEKAGYADIEFKLASDGSEALDIIRTWEPELVITDWHMPQMNGLDLMHECNRQMLGIRFGLVTTETSPERIQEARDAGALFVLHKPFEMDEFQRALVPIVQGSVEGEELLSRQQHDQTTYDLHLPALSALTTVINGVCHNPIVLEPTDMRSIDYRHLPYVVSLFCDHGHANVKAVCILDLRAAAVLGCSYEGAAEAVMQQCLREQLLDRHLLDNIKRLMKLTGALFYDPANKQDLDLKGVHLIPKPFERLEKLGASTGDKRLDLRVGSIEYGEGQMILMEVVD</sequence>
<evidence type="ECO:0000256" key="2">
    <source>
        <dbReference type="PROSITE-ProRule" id="PRU00169"/>
    </source>
</evidence>
<evidence type="ECO:0000313" key="5">
    <source>
        <dbReference type="Proteomes" id="UP000202440"/>
    </source>
</evidence>
<dbReference type="SMART" id="SM00448">
    <property type="entry name" value="REC"/>
    <property type="match status" value="1"/>
</dbReference>
<dbReference type="EMBL" id="CP022530">
    <property type="protein sequence ID" value="ASP37734.1"/>
    <property type="molecule type" value="Genomic_DNA"/>
</dbReference>
<dbReference type="GO" id="GO:0000160">
    <property type="term" value="P:phosphorelay signal transduction system"/>
    <property type="evidence" value="ECO:0007669"/>
    <property type="project" value="InterPro"/>
</dbReference>
<name>A0A222FGW9_9GAMM</name>
<dbReference type="OrthoDB" id="9800897at2"/>
<keyword evidence="1 2" id="KW-0597">Phosphoprotein</keyword>
<proteinExistence type="predicted"/>
<organism evidence="4 5">
    <name type="scientific">Bacterioplanes sanyensis</name>
    <dbReference type="NCBI Taxonomy" id="1249553"/>
    <lineage>
        <taxon>Bacteria</taxon>
        <taxon>Pseudomonadati</taxon>
        <taxon>Pseudomonadota</taxon>
        <taxon>Gammaproteobacteria</taxon>
        <taxon>Oceanospirillales</taxon>
        <taxon>Oceanospirillaceae</taxon>
        <taxon>Bacterioplanes</taxon>
    </lineage>
</organism>
<dbReference type="KEGG" id="bsan:CHH28_03170"/>
<dbReference type="PANTHER" id="PTHR44591:SF3">
    <property type="entry name" value="RESPONSE REGULATORY DOMAIN-CONTAINING PROTEIN"/>
    <property type="match status" value="1"/>
</dbReference>
<feature type="modified residue" description="4-aspartylphosphate" evidence="2">
    <location>
        <position position="54"/>
    </location>
</feature>
<dbReference type="PROSITE" id="PS50110">
    <property type="entry name" value="RESPONSE_REGULATORY"/>
    <property type="match status" value="1"/>
</dbReference>
<keyword evidence="5" id="KW-1185">Reference proteome</keyword>
<dbReference type="AlphaFoldDB" id="A0A222FGW9"/>
<accession>A0A222FGW9</accession>
<dbReference type="Gene3D" id="3.40.50.2300">
    <property type="match status" value="1"/>
</dbReference>
<evidence type="ECO:0000259" key="3">
    <source>
        <dbReference type="PROSITE" id="PS50110"/>
    </source>
</evidence>
<dbReference type="Proteomes" id="UP000202440">
    <property type="component" value="Chromosome"/>
</dbReference>
<dbReference type="InterPro" id="IPR011006">
    <property type="entry name" value="CheY-like_superfamily"/>
</dbReference>
<reference evidence="4 5" key="1">
    <citation type="submission" date="2017-07" db="EMBL/GenBank/DDBJ databases">
        <title>Annotated genome sequence of Bacterioplanes sanyensis isolated from Red Sea.</title>
        <authorList>
            <person name="Rehman Z.U."/>
        </authorList>
    </citation>
    <scope>NUCLEOTIDE SEQUENCE [LARGE SCALE GENOMIC DNA]</scope>
    <source>
        <strain evidence="4 5">NV9</strain>
    </source>
</reference>
<dbReference type="InterPro" id="IPR001789">
    <property type="entry name" value="Sig_transdc_resp-reg_receiver"/>
</dbReference>
<dbReference type="SUPFAM" id="SSF52172">
    <property type="entry name" value="CheY-like"/>
    <property type="match status" value="1"/>
</dbReference>
<gene>
    <name evidence="4" type="ORF">CHH28_03170</name>
</gene>
<dbReference type="RefSeq" id="WP_094058943.1">
    <property type="nucleotide sequence ID" value="NZ_CP022530.1"/>
</dbReference>
<dbReference type="Pfam" id="PF00072">
    <property type="entry name" value="Response_reg"/>
    <property type="match status" value="1"/>
</dbReference>